<evidence type="ECO:0000256" key="2">
    <source>
        <dbReference type="ARBA" id="ARBA00007165"/>
    </source>
</evidence>
<keyword evidence="4" id="KW-1133">Transmembrane helix</keyword>
<dbReference type="InterPro" id="IPR045214">
    <property type="entry name" value="Surf1/Surf4"/>
</dbReference>
<reference evidence="8 9" key="1">
    <citation type="journal article" date="2013" name="ISME J.">
        <title>A metabolic model for members of the genus Tetrasphaera involved in enhanced biological phosphorus removal.</title>
        <authorList>
            <person name="Kristiansen R."/>
            <person name="Nguyen H.T.T."/>
            <person name="Saunders A.M."/>
            <person name="Nielsen J.L."/>
            <person name="Wimmer R."/>
            <person name="Le V.Q."/>
            <person name="McIlroy S.J."/>
            <person name="Petrovski S."/>
            <person name="Seviour R.J."/>
            <person name="Calteau A."/>
            <person name="Nielsen K.L."/>
            <person name="Nielsen P.H."/>
        </authorList>
    </citation>
    <scope>NUCLEOTIDE SEQUENCE [LARGE SCALE GENOMIC DNA]</scope>
    <source>
        <strain evidence="8 9">T1-X7</strain>
    </source>
</reference>
<evidence type="ECO:0000256" key="3">
    <source>
        <dbReference type="ARBA" id="ARBA00022692"/>
    </source>
</evidence>
<dbReference type="OrthoDB" id="3266379at2"/>
<keyword evidence="5" id="KW-0472">Membrane</keyword>
<dbReference type="Proteomes" id="UP000035721">
    <property type="component" value="Unassembled WGS sequence"/>
</dbReference>
<feature type="region of interest" description="Disordered" evidence="7">
    <location>
        <begin position="304"/>
        <end position="330"/>
    </location>
</feature>
<evidence type="ECO:0000256" key="4">
    <source>
        <dbReference type="ARBA" id="ARBA00022989"/>
    </source>
</evidence>
<dbReference type="InterPro" id="IPR002994">
    <property type="entry name" value="Surf1/Shy1"/>
</dbReference>
<dbReference type="EMBL" id="CAJB01000237">
    <property type="protein sequence ID" value="CCH78638.1"/>
    <property type="molecule type" value="Genomic_DNA"/>
</dbReference>
<evidence type="ECO:0000256" key="6">
    <source>
        <dbReference type="RuleBase" id="RU363076"/>
    </source>
</evidence>
<name>A0A077LXL6_9MICO</name>
<evidence type="ECO:0000256" key="7">
    <source>
        <dbReference type="SAM" id="MobiDB-lite"/>
    </source>
</evidence>
<evidence type="ECO:0000313" key="9">
    <source>
        <dbReference type="Proteomes" id="UP000035721"/>
    </source>
</evidence>
<dbReference type="Pfam" id="PF02104">
    <property type="entry name" value="SURF1"/>
    <property type="match status" value="2"/>
</dbReference>
<dbReference type="RefSeq" id="WP_048555513.1">
    <property type="nucleotide sequence ID" value="NZ_HF570958.1"/>
</dbReference>
<dbReference type="GO" id="GO:0005886">
    <property type="term" value="C:plasma membrane"/>
    <property type="evidence" value="ECO:0007669"/>
    <property type="project" value="UniProtKB-SubCell"/>
</dbReference>
<keyword evidence="6" id="KW-1003">Cell membrane</keyword>
<comment type="caution">
    <text evidence="8">The sequence shown here is derived from an EMBL/GenBank/DDBJ whole genome shotgun (WGS) entry which is preliminary data.</text>
</comment>
<comment type="similarity">
    <text evidence="2 6">Belongs to the SURF1 family.</text>
</comment>
<comment type="subcellular location">
    <subcellularLocation>
        <location evidence="6">Cell membrane</location>
        <topology evidence="6">Multi-pass membrane protein</topology>
    </subcellularLocation>
    <subcellularLocation>
        <location evidence="1">Membrane</location>
    </subcellularLocation>
</comment>
<dbReference type="PANTHER" id="PTHR23427">
    <property type="entry name" value="SURFEIT LOCUS PROTEIN"/>
    <property type="match status" value="1"/>
</dbReference>
<gene>
    <name evidence="8" type="ORF">BN12_3110004</name>
</gene>
<evidence type="ECO:0000256" key="1">
    <source>
        <dbReference type="ARBA" id="ARBA00004370"/>
    </source>
</evidence>
<dbReference type="STRING" id="1194083.BN12_3110004"/>
<proteinExistence type="inferred from homology"/>
<accession>A0A077LXL6</accession>
<keyword evidence="9" id="KW-1185">Reference proteome</keyword>
<evidence type="ECO:0000256" key="5">
    <source>
        <dbReference type="ARBA" id="ARBA00023136"/>
    </source>
</evidence>
<organism evidence="8 9">
    <name type="scientific">Nostocoides japonicum T1-X7</name>
    <dbReference type="NCBI Taxonomy" id="1194083"/>
    <lineage>
        <taxon>Bacteria</taxon>
        <taxon>Bacillati</taxon>
        <taxon>Actinomycetota</taxon>
        <taxon>Actinomycetes</taxon>
        <taxon>Micrococcales</taxon>
        <taxon>Intrasporangiaceae</taxon>
        <taxon>Nostocoides</taxon>
    </lineage>
</organism>
<protein>
    <recommendedName>
        <fullName evidence="6">SURF1-like protein</fullName>
    </recommendedName>
</protein>
<dbReference type="CDD" id="cd06662">
    <property type="entry name" value="SURF1"/>
    <property type="match status" value="1"/>
</dbReference>
<sequence>MLRTALKPRWLGLLVLALAVIGLFWRLGLWQLHVAQDKGSGQSTVAANPGKPPVAIDTLLHPHEDFPGDLSGRVVTMTGSYAADGQVLVAGRRLDGVDGYWVLTPLYAEGSSGNGTGGSRSATSMVSPSLGAAAASQSAGASATVSGTSPPPGGAAYPPGLSAATRVLAVVRGFVTDPTQAPRPPTGRVTVTGSLAPGESPSTMGALPEGQLGAVDLSVLVNQWQGQLYDAFVFATAERGPSGAAVDLGAELRRIPPPNPTGGSGLAWRNAAYALQWWIFALFAAWMWVKVVRDDWLTTQAARRASEGLADNDEEDPLAGVPAETKDERS</sequence>
<evidence type="ECO:0000313" key="8">
    <source>
        <dbReference type="EMBL" id="CCH78638.1"/>
    </source>
</evidence>
<dbReference type="PROSITE" id="PS50895">
    <property type="entry name" value="SURF1"/>
    <property type="match status" value="1"/>
</dbReference>
<dbReference type="PANTHER" id="PTHR23427:SF2">
    <property type="entry name" value="SURFEIT LOCUS PROTEIN 1"/>
    <property type="match status" value="1"/>
</dbReference>
<dbReference type="AlphaFoldDB" id="A0A077LXL6"/>
<keyword evidence="3" id="KW-0812">Transmembrane</keyword>